<feature type="transmembrane region" description="Helical" evidence="8">
    <location>
        <begin position="565"/>
        <end position="584"/>
    </location>
</feature>
<comment type="similarity">
    <text evidence="2">Belongs to the MscS (TC 1.A.23) family.</text>
</comment>
<feature type="compositionally biased region" description="Basic and acidic residues" evidence="7">
    <location>
        <begin position="119"/>
        <end position="130"/>
    </location>
</feature>
<dbReference type="PANTHER" id="PTHR31618">
    <property type="entry name" value="MECHANOSENSITIVE ION CHANNEL PROTEIN 5"/>
    <property type="match status" value="1"/>
</dbReference>
<comment type="caution">
    <text evidence="10">The sequence shown here is derived from an EMBL/GenBank/DDBJ whole genome shotgun (WGS) entry which is preliminary data.</text>
</comment>
<feature type="region of interest" description="Disordered" evidence="7">
    <location>
        <begin position="163"/>
        <end position="189"/>
    </location>
</feature>
<keyword evidence="11" id="KW-1185">Reference proteome</keyword>
<dbReference type="AlphaFoldDB" id="A0ABD1XLE1"/>
<evidence type="ECO:0000256" key="7">
    <source>
        <dbReference type="SAM" id="MobiDB-lite"/>
    </source>
</evidence>
<dbReference type="InterPro" id="IPR023408">
    <property type="entry name" value="MscS_beta-dom_sf"/>
</dbReference>
<keyword evidence="5 8" id="KW-1133">Transmembrane helix</keyword>
<feature type="compositionally biased region" description="Polar residues" evidence="7">
    <location>
        <begin position="354"/>
        <end position="368"/>
    </location>
</feature>
<dbReference type="Pfam" id="PF00924">
    <property type="entry name" value="MS_channel_2nd"/>
    <property type="match status" value="1"/>
</dbReference>
<gene>
    <name evidence="10" type="ORF">R1flu_028346</name>
</gene>
<accession>A0ABD1XLE1</accession>
<dbReference type="EMBL" id="JBHFFA010000008">
    <property type="protein sequence ID" value="KAL2609773.1"/>
    <property type="molecule type" value="Genomic_DNA"/>
</dbReference>
<feature type="compositionally biased region" description="Low complexity" evidence="7">
    <location>
        <begin position="136"/>
        <end position="146"/>
    </location>
</feature>
<feature type="compositionally biased region" description="Basic and acidic residues" evidence="7">
    <location>
        <begin position="32"/>
        <end position="44"/>
    </location>
</feature>
<evidence type="ECO:0000256" key="3">
    <source>
        <dbReference type="ARBA" id="ARBA00022448"/>
    </source>
</evidence>
<feature type="compositionally biased region" description="Low complexity" evidence="7">
    <location>
        <begin position="317"/>
        <end position="326"/>
    </location>
</feature>
<feature type="transmembrane region" description="Helical" evidence="8">
    <location>
        <begin position="839"/>
        <end position="859"/>
    </location>
</feature>
<evidence type="ECO:0000256" key="6">
    <source>
        <dbReference type="ARBA" id="ARBA00023136"/>
    </source>
</evidence>
<comment type="subcellular location">
    <subcellularLocation>
        <location evidence="1">Membrane</location>
        <topology evidence="1">Multi-pass membrane protein</topology>
    </subcellularLocation>
</comment>
<feature type="domain" description="Mechanosensitive ion channel MscS" evidence="9">
    <location>
        <begin position="890"/>
        <end position="947"/>
    </location>
</feature>
<proteinExistence type="inferred from homology"/>
<feature type="compositionally biased region" description="Basic and acidic residues" evidence="7">
    <location>
        <begin position="298"/>
        <end position="316"/>
    </location>
</feature>
<evidence type="ECO:0000256" key="2">
    <source>
        <dbReference type="ARBA" id="ARBA00008017"/>
    </source>
</evidence>
<feature type="region of interest" description="Disordered" evidence="7">
    <location>
        <begin position="239"/>
        <end position="376"/>
    </location>
</feature>
<feature type="compositionally biased region" description="Low complexity" evidence="7">
    <location>
        <begin position="72"/>
        <end position="84"/>
    </location>
</feature>
<dbReference type="InterPro" id="IPR010920">
    <property type="entry name" value="LSM_dom_sf"/>
</dbReference>
<feature type="region of interest" description="Disordered" evidence="7">
    <location>
        <begin position="1"/>
        <end position="146"/>
    </location>
</feature>
<evidence type="ECO:0000256" key="5">
    <source>
        <dbReference type="ARBA" id="ARBA00022989"/>
    </source>
</evidence>
<feature type="compositionally biased region" description="Polar residues" evidence="7">
    <location>
        <begin position="9"/>
        <end position="30"/>
    </location>
</feature>
<dbReference type="InterPro" id="IPR016688">
    <property type="entry name" value="MscS-like_plants/fungi"/>
</dbReference>
<dbReference type="GO" id="GO:0008381">
    <property type="term" value="F:mechanosensitive monoatomic ion channel activity"/>
    <property type="evidence" value="ECO:0007669"/>
    <property type="project" value="UniProtKB-ARBA"/>
</dbReference>
<dbReference type="Gene3D" id="2.30.30.60">
    <property type="match status" value="1"/>
</dbReference>
<dbReference type="Proteomes" id="UP001605036">
    <property type="component" value="Unassembled WGS sequence"/>
</dbReference>
<evidence type="ECO:0000256" key="8">
    <source>
        <dbReference type="SAM" id="Phobius"/>
    </source>
</evidence>
<dbReference type="GO" id="GO:0050982">
    <property type="term" value="P:detection of mechanical stimulus"/>
    <property type="evidence" value="ECO:0007669"/>
    <property type="project" value="UniProtKB-ARBA"/>
</dbReference>
<evidence type="ECO:0000259" key="9">
    <source>
        <dbReference type="Pfam" id="PF00924"/>
    </source>
</evidence>
<feature type="compositionally biased region" description="Polar residues" evidence="7">
    <location>
        <begin position="91"/>
        <end position="108"/>
    </location>
</feature>
<reference evidence="10 11" key="1">
    <citation type="submission" date="2024-09" db="EMBL/GenBank/DDBJ databases">
        <title>Chromosome-scale assembly of Riccia fluitans.</title>
        <authorList>
            <person name="Paukszto L."/>
            <person name="Sawicki J."/>
            <person name="Karawczyk K."/>
            <person name="Piernik-Szablinska J."/>
            <person name="Szczecinska M."/>
            <person name="Mazdziarz M."/>
        </authorList>
    </citation>
    <scope>NUCLEOTIDE SEQUENCE [LARGE SCALE GENOMIC DNA]</scope>
    <source>
        <strain evidence="10">Rf_01</strain>
        <tissue evidence="10">Aerial parts of the thallus</tissue>
    </source>
</reference>
<feature type="transmembrane region" description="Helical" evidence="8">
    <location>
        <begin position="527"/>
        <end position="545"/>
    </location>
</feature>
<keyword evidence="6 8" id="KW-0472">Membrane</keyword>
<organism evidence="10 11">
    <name type="scientific">Riccia fluitans</name>
    <dbReference type="NCBI Taxonomy" id="41844"/>
    <lineage>
        <taxon>Eukaryota</taxon>
        <taxon>Viridiplantae</taxon>
        <taxon>Streptophyta</taxon>
        <taxon>Embryophyta</taxon>
        <taxon>Marchantiophyta</taxon>
        <taxon>Marchantiopsida</taxon>
        <taxon>Marchantiidae</taxon>
        <taxon>Marchantiales</taxon>
        <taxon>Ricciaceae</taxon>
        <taxon>Riccia</taxon>
    </lineage>
</organism>
<feature type="transmembrane region" description="Helical" evidence="8">
    <location>
        <begin position="444"/>
        <end position="466"/>
    </location>
</feature>
<dbReference type="FunFam" id="2.30.30.60:FF:000003">
    <property type="entry name" value="Predicted mechanosensitive ion channel"/>
    <property type="match status" value="1"/>
</dbReference>
<dbReference type="PANTHER" id="PTHR31618:SF1">
    <property type="entry name" value="EF-HAND DOMAIN-CONTAINING PROTEIN"/>
    <property type="match status" value="1"/>
</dbReference>
<protein>
    <recommendedName>
        <fullName evidence="9">Mechanosensitive ion channel MscS domain-containing protein</fullName>
    </recommendedName>
</protein>
<dbReference type="SUPFAM" id="SSF50182">
    <property type="entry name" value="Sm-like ribonucleoproteins"/>
    <property type="match status" value="1"/>
</dbReference>
<keyword evidence="4 8" id="KW-0812">Transmembrane</keyword>
<evidence type="ECO:0000313" key="11">
    <source>
        <dbReference type="Proteomes" id="UP001605036"/>
    </source>
</evidence>
<keyword evidence="3" id="KW-0813">Transport</keyword>
<sequence>MNKSKRFTRTGSYNYEQLTEAPSKQQQESDINLDHDEVVVRVDCKSGSQVHPRHNRGMDLEDSTPVQRSSHPAAFPTAAAPRAPNGECLRSPNSNSGFRKSYVPSASISRGAFSESSEGEDKCILDDRGARGGAQSVRSSDRSSSYRGDLKVPVFELVNPWDEDQASVPGRGARSFDYSSCSNGGDPPSRLIRDFLRRQKATGSNSLDLDIDMEELTFARGKPRSNGTVGGNVAAVVSAGNENSRRKSPTHLQENQMPQGDRESSSSDSPAKKELEFRDLQPANGQYRSNVSSSSPSRKADVVVDVPENFKTDDSKSSSSSSSQSSPVRETGVLGNDVGMRSRKNMPPPIPTDAKSSPNGGVEQQDQVLKSPVAYTEPPGFSRLKSRLAELPKPPEQKSGENNQVSGGLRSGLMGKLKRVDEEDEDILKDADLPERYRRKDRGFWMIAQLTCLLIILGGLATILAFRKLRKMKRGGLMLWKWALLVMVVFCGRLVAGWIIWFLVIIIEKNFLLRKRVLYFVYALRKGAQNCLWLGFALLAWHLMIDPKVDKGISVVKYVTKVLQCFLLAAIIVLVKTLIVKVFASSFHVSNYFERIQEALFNQYIMETLSGQPLIEIEQTVEDDKKFNEEIACLKEAGATGPSLPKITELPSTLPPRNSGVIGVSHMMSKVGTTAAKSGGLPKGGKADKKSQKLVEEEAISVDHLTKLDQRNVSAWNMKRLIHIIRFSSLTHSLEETVHAEAGQQAEIQSEWQAKKAAKQIFKNVARKGHKYISEDDLLRFMREDEVNKALHLFETGFETKKITKKALIAWVINVYKERRSLALSLNDTKTAVNKLHRIVDVIVAVIIIIIWLLVLNIAKTQFLLFLSSQFLLVILVWGNTLKTVLEAIVFLFVMHPFDVGDRCVVDGQQLVVEEMNILTTVFLGDYNVKIWYPNSVLATKPIHNYYRSPDMGDSVEFLTLSTTSMSKINDLKDCMKEYLQSKPQWWYPDFTLNVLEMTEGKRMKLSLGVKHTMNFQDLGERTKRKGELIYELKARCGRLEIDYEPPPSELNLNMRQEGAHEIGVRHLS</sequence>
<evidence type="ECO:0000256" key="1">
    <source>
        <dbReference type="ARBA" id="ARBA00004141"/>
    </source>
</evidence>
<evidence type="ECO:0000313" key="10">
    <source>
        <dbReference type="EMBL" id="KAL2609773.1"/>
    </source>
</evidence>
<dbReference type="InterPro" id="IPR006685">
    <property type="entry name" value="MscS_channel_2nd"/>
</dbReference>
<feature type="transmembrane region" description="Helical" evidence="8">
    <location>
        <begin position="871"/>
        <end position="895"/>
    </location>
</feature>
<evidence type="ECO:0000256" key="4">
    <source>
        <dbReference type="ARBA" id="ARBA00022692"/>
    </source>
</evidence>
<name>A0ABD1XLE1_9MARC</name>
<feature type="compositionally biased region" description="Basic and acidic residues" evidence="7">
    <location>
        <begin position="260"/>
        <end position="279"/>
    </location>
</feature>
<feature type="transmembrane region" description="Helical" evidence="8">
    <location>
        <begin position="478"/>
        <end position="507"/>
    </location>
</feature>
<dbReference type="GO" id="GO:0005886">
    <property type="term" value="C:plasma membrane"/>
    <property type="evidence" value="ECO:0007669"/>
    <property type="project" value="UniProtKB-UniRule"/>
</dbReference>